<accession>A0A934TKR1</accession>
<evidence type="ECO:0000313" key="2">
    <source>
        <dbReference type="EMBL" id="MBK5927413.1"/>
    </source>
</evidence>
<dbReference type="RefSeq" id="WP_201157173.1">
    <property type="nucleotide sequence ID" value="NZ_NHSD01000245.1"/>
</dbReference>
<organism evidence="2 3">
    <name type="scientific">Rhodobaculum claviforme</name>
    <dbReference type="NCBI Taxonomy" id="1549854"/>
    <lineage>
        <taxon>Bacteria</taxon>
        <taxon>Pseudomonadati</taxon>
        <taxon>Pseudomonadota</taxon>
        <taxon>Alphaproteobacteria</taxon>
        <taxon>Rhodobacterales</taxon>
        <taxon>Paracoccaceae</taxon>
        <taxon>Rhodobaculum</taxon>
    </lineage>
</organism>
<gene>
    <name evidence="2" type="ORF">CCR87_08750</name>
</gene>
<feature type="transmembrane region" description="Helical" evidence="1">
    <location>
        <begin position="198"/>
        <end position="219"/>
    </location>
</feature>
<keyword evidence="1" id="KW-0472">Membrane</keyword>
<reference evidence="2" key="1">
    <citation type="submission" date="2017-05" db="EMBL/GenBank/DDBJ databases">
        <authorList>
            <person name="Imhoff J.F."/>
            <person name="Rahn T."/>
            <person name="Kuenzel S."/>
            <person name="Neulinger S.C."/>
        </authorList>
    </citation>
    <scope>NUCLEOTIDE SEQUENCE</scope>
    <source>
        <strain evidence="2">LMG 28126</strain>
    </source>
</reference>
<comment type="caution">
    <text evidence="2">The sequence shown here is derived from an EMBL/GenBank/DDBJ whole genome shotgun (WGS) entry which is preliminary data.</text>
</comment>
<keyword evidence="1" id="KW-1133">Transmembrane helix</keyword>
<evidence type="ECO:0000256" key="1">
    <source>
        <dbReference type="SAM" id="Phobius"/>
    </source>
</evidence>
<proteinExistence type="predicted"/>
<feature type="transmembrane region" description="Helical" evidence="1">
    <location>
        <begin position="138"/>
        <end position="163"/>
    </location>
</feature>
<name>A0A934TKR1_9RHOB</name>
<feature type="transmembrane region" description="Helical" evidence="1">
    <location>
        <begin position="49"/>
        <end position="70"/>
    </location>
</feature>
<dbReference type="AlphaFoldDB" id="A0A934TKR1"/>
<feature type="transmembrane region" description="Helical" evidence="1">
    <location>
        <begin position="20"/>
        <end position="37"/>
    </location>
</feature>
<dbReference type="Proteomes" id="UP000706333">
    <property type="component" value="Unassembled WGS sequence"/>
</dbReference>
<dbReference type="EMBL" id="NHSD01000245">
    <property type="protein sequence ID" value="MBK5927413.1"/>
    <property type="molecule type" value="Genomic_DNA"/>
</dbReference>
<protein>
    <submittedName>
        <fullName evidence="2">Biopolymer transporter ExbB</fullName>
    </submittedName>
</protein>
<evidence type="ECO:0000313" key="3">
    <source>
        <dbReference type="Proteomes" id="UP000706333"/>
    </source>
</evidence>
<keyword evidence="1" id="KW-0812">Transmembrane</keyword>
<sequence length="399" mass="42606">MKRPHRAPQPQFSHPLRQITLMLTVLVLVAAGGWVALPRVGSLFLANPWLNGFILVVFAIGILACFWQVFQISRSVAWIEEFTARDTAEDRTAPRLLAPLATLLGPRGARSRVTATSARSILDSVAARIDEDRDITRYIINLLVFLGLLGTFYGLAITVPAVVETIRSLAPTEGESSIAVFDRLMTGLEAQLGGMGTAFSTSLLGLAGSLVVGLLELFAGHGQNRFYRQLEEWVSSITRLGVAAGDGDGATDQGALVAMFEQMAEQIEALQEMQARMATDRQQADAGLARMAEAVERLAAGGGAEMTAALIRVAEGQERLAGLVEAQGGFGADDGADAEARMRLRSIDVHLLRILEEMAAGREETLSDLRSDIAHLTAAVRQVGRPGAGLAPLPGRKGS</sequence>
<reference evidence="2" key="2">
    <citation type="journal article" date="2020" name="Microorganisms">
        <title>Osmotic Adaptation and Compatible Solute Biosynthesis of Phototrophic Bacteria as Revealed from Genome Analyses.</title>
        <authorList>
            <person name="Imhoff J.F."/>
            <person name="Rahn T."/>
            <person name="Kunzel S."/>
            <person name="Keller A."/>
            <person name="Neulinger S.C."/>
        </authorList>
    </citation>
    <scope>NUCLEOTIDE SEQUENCE</scope>
    <source>
        <strain evidence="2">LMG 28126</strain>
    </source>
</reference>
<keyword evidence="3" id="KW-1185">Reference proteome</keyword>